<organism evidence="1 2">
    <name type="scientific">Acaulospora colombiana</name>
    <dbReference type="NCBI Taxonomy" id="27376"/>
    <lineage>
        <taxon>Eukaryota</taxon>
        <taxon>Fungi</taxon>
        <taxon>Fungi incertae sedis</taxon>
        <taxon>Mucoromycota</taxon>
        <taxon>Glomeromycotina</taxon>
        <taxon>Glomeromycetes</taxon>
        <taxon>Diversisporales</taxon>
        <taxon>Acaulosporaceae</taxon>
        <taxon>Acaulospora</taxon>
    </lineage>
</organism>
<feature type="non-terminal residue" evidence="1">
    <location>
        <position position="248"/>
    </location>
</feature>
<reference evidence="1" key="1">
    <citation type="submission" date="2021-06" db="EMBL/GenBank/DDBJ databases">
        <authorList>
            <person name="Kallberg Y."/>
            <person name="Tangrot J."/>
            <person name="Rosling A."/>
        </authorList>
    </citation>
    <scope>NUCLEOTIDE SEQUENCE</scope>
    <source>
        <strain evidence="1">CL356</strain>
    </source>
</reference>
<evidence type="ECO:0000313" key="1">
    <source>
        <dbReference type="EMBL" id="CAG8764546.1"/>
    </source>
</evidence>
<gene>
    <name evidence="1" type="ORF">ACOLOM_LOCUS13380</name>
</gene>
<protein>
    <submittedName>
        <fullName evidence="1">10468_t:CDS:1</fullName>
    </submittedName>
</protein>
<evidence type="ECO:0000313" key="2">
    <source>
        <dbReference type="Proteomes" id="UP000789525"/>
    </source>
</evidence>
<name>A0ACA9QUF1_9GLOM</name>
<feature type="non-terminal residue" evidence="1">
    <location>
        <position position="1"/>
    </location>
</feature>
<proteinExistence type="predicted"/>
<keyword evidence="2" id="KW-1185">Reference proteome</keyword>
<comment type="caution">
    <text evidence="1">The sequence shown here is derived from an EMBL/GenBank/DDBJ whole genome shotgun (WGS) entry which is preliminary data.</text>
</comment>
<dbReference type="Proteomes" id="UP000789525">
    <property type="component" value="Unassembled WGS sequence"/>
</dbReference>
<sequence length="248" mass="26925">SWKLTLVIFCLVPLVAITSSIMNKLTARYMTRSLDFYSVAGTIAEEAISSIRTVMAFGSQKKLSQLYEVHLKDAKVEGKKKSIVNGVMMGVTFFFIYCTYALTFWYGSKSVADGSLTPGQVTNVFFAVIIGAFALGNLTPDLQSFSFAVSAGSKIFETIRRVPPIDVASEAGEKLESVKGHIRLENVTFIYPSRPEVRTLSNVSLDIEPGTTVALVGSSGSGKSTIISLVLRFYDPVAGRVLLDGHDI</sequence>
<accession>A0ACA9QUF1</accession>
<dbReference type="EMBL" id="CAJVPT010060948">
    <property type="protein sequence ID" value="CAG8764546.1"/>
    <property type="molecule type" value="Genomic_DNA"/>
</dbReference>